<feature type="compositionally biased region" description="Basic residues" evidence="2">
    <location>
        <begin position="133"/>
        <end position="142"/>
    </location>
</feature>
<evidence type="ECO:0000313" key="4">
    <source>
        <dbReference type="EMBL" id="MFC1850989.1"/>
    </source>
</evidence>
<reference evidence="4 5" key="1">
    <citation type="submission" date="2024-09" db="EMBL/GenBank/DDBJ databases">
        <title>Laminarin stimulates single cell rates of sulfate reduction while oxygen inhibits transcriptomic activity in coastal marine sediment.</title>
        <authorList>
            <person name="Lindsay M."/>
            <person name="Orcutt B."/>
            <person name="Emerson D."/>
            <person name="Stepanauskas R."/>
            <person name="D'Angelo T."/>
        </authorList>
    </citation>
    <scope>NUCLEOTIDE SEQUENCE [LARGE SCALE GENOMIC DNA]</scope>
    <source>
        <strain evidence="4">SAG AM-311-K15</strain>
    </source>
</reference>
<dbReference type="Pfam" id="PF00437">
    <property type="entry name" value="T2SSE"/>
    <property type="match status" value="1"/>
</dbReference>
<comment type="similarity">
    <text evidence="1">Belongs to the GSP E family.</text>
</comment>
<name>A0ABV6YXR7_UNCC1</name>
<dbReference type="SUPFAM" id="SSF52540">
    <property type="entry name" value="P-loop containing nucleoside triphosphate hydrolases"/>
    <property type="match status" value="1"/>
</dbReference>
<dbReference type="Gene3D" id="3.30.450.380">
    <property type="match status" value="1"/>
</dbReference>
<dbReference type="Pfam" id="PF00498">
    <property type="entry name" value="FHA"/>
    <property type="match status" value="1"/>
</dbReference>
<dbReference type="InterPro" id="IPR008984">
    <property type="entry name" value="SMAD_FHA_dom_sf"/>
</dbReference>
<dbReference type="Proteomes" id="UP001594351">
    <property type="component" value="Unassembled WGS sequence"/>
</dbReference>
<comment type="caution">
    <text evidence="4">The sequence shown here is derived from an EMBL/GenBank/DDBJ whole genome shotgun (WGS) entry which is preliminary data.</text>
</comment>
<feature type="domain" description="FHA" evidence="3">
    <location>
        <begin position="22"/>
        <end position="71"/>
    </location>
</feature>
<dbReference type="CDD" id="cd01130">
    <property type="entry name" value="VirB11-like_ATPase"/>
    <property type="match status" value="1"/>
</dbReference>
<accession>A0ABV6YXR7</accession>
<evidence type="ECO:0000256" key="2">
    <source>
        <dbReference type="SAM" id="MobiDB-lite"/>
    </source>
</evidence>
<keyword evidence="5" id="KW-1185">Reference proteome</keyword>
<dbReference type="PROSITE" id="PS50006">
    <property type="entry name" value="FHA_DOMAIN"/>
    <property type="match status" value="1"/>
</dbReference>
<sequence length="577" mass="64812">MKVKVLDSEGIENVLEFDKDNIVIGRIDSVDIVLKHNRVSRKHAVISKEGTHYTIGDLGSSNGTFVNDHRITARYRLSHGDVIRIGTFTLSLEDESYQTESPSPEKTEPEKASSRESKPDVAAEMTREAPPLRPKKKRKKKQSQALSKEQEIELEMLKIKDEIHRRLLDYMDLRKMDFEKTREEELRKRTRQLIRDIIAELANDIPPTMEKARIAKEVLDEALGLGPLEDYLADDTITEIMVNNKDQIYIERAGKLELSPKRFSTDDAVQAVIERIVAPIGRRIDESSPLVDARLKDGSRVNAIIPPLALKGPSITIRKFSRDPFEIEDLVRFDSITYDAAEFLEKSVLGRKNIVISGGTGSGKTTLLNVVSAFIPEGERIITIEDAAELQLPQIHVVSLESRPPNIEGKGAIPIRELVKNSLRMRPDRIVVGECRGGEALDMLQAMNTGHDGSLTTAHANSPTDALNRLETMVLMAGMDLPIRAIRDQISSAINIIVQTARYQDGTRKVTYISEVLGLDENYRIQVEHIYKFIQEGIGEEGQVIGQIKPTGYVPSYVEEFKSRGIVLQPHLFQKEA</sequence>
<gene>
    <name evidence="4" type="ORF">ACFL27_12415</name>
</gene>
<dbReference type="InterPro" id="IPR050921">
    <property type="entry name" value="T4SS_GSP_E_ATPase"/>
</dbReference>
<evidence type="ECO:0000313" key="5">
    <source>
        <dbReference type="Proteomes" id="UP001594351"/>
    </source>
</evidence>
<dbReference type="InterPro" id="IPR027417">
    <property type="entry name" value="P-loop_NTPase"/>
</dbReference>
<dbReference type="SMART" id="SM00240">
    <property type="entry name" value="FHA"/>
    <property type="match status" value="1"/>
</dbReference>
<dbReference type="InterPro" id="IPR000253">
    <property type="entry name" value="FHA_dom"/>
</dbReference>
<dbReference type="SUPFAM" id="SSF49879">
    <property type="entry name" value="SMAD/FHA domain"/>
    <property type="match status" value="1"/>
</dbReference>
<dbReference type="InterPro" id="IPR001482">
    <property type="entry name" value="T2SS/T4SS_dom"/>
</dbReference>
<evidence type="ECO:0000256" key="1">
    <source>
        <dbReference type="ARBA" id="ARBA00006611"/>
    </source>
</evidence>
<dbReference type="PANTHER" id="PTHR30486:SF15">
    <property type="entry name" value="TYPE II_IV SECRETION SYSTEM ATPASE"/>
    <property type="match status" value="1"/>
</dbReference>
<dbReference type="Gene3D" id="3.40.50.300">
    <property type="entry name" value="P-loop containing nucleotide triphosphate hydrolases"/>
    <property type="match status" value="1"/>
</dbReference>
<feature type="compositionally biased region" description="Basic and acidic residues" evidence="2">
    <location>
        <begin position="103"/>
        <end position="127"/>
    </location>
</feature>
<protein>
    <submittedName>
        <fullName evidence="4">ATPase, T2SS/T4P/T4SS family</fullName>
    </submittedName>
</protein>
<feature type="region of interest" description="Disordered" evidence="2">
    <location>
        <begin position="94"/>
        <end position="147"/>
    </location>
</feature>
<dbReference type="EMBL" id="JBHPBY010000141">
    <property type="protein sequence ID" value="MFC1850989.1"/>
    <property type="molecule type" value="Genomic_DNA"/>
</dbReference>
<dbReference type="CDD" id="cd00060">
    <property type="entry name" value="FHA"/>
    <property type="match status" value="1"/>
</dbReference>
<organism evidence="4 5">
    <name type="scientific">candidate division CSSED10-310 bacterium</name>
    <dbReference type="NCBI Taxonomy" id="2855610"/>
    <lineage>
        <taxon>Bacteria</taxon>
        <taxon>Bacteria division CSSED10-310</taxon>
    </lineage>
</organism>
<dbReference type="Gene3D" id="2.60.200.20">
    <property type="match status" value="1"/>
</dbReference>
<evidence type="ECO:0000259" key="3">
    <source>
        <dbReference type="PROSITE" id="PS50006"/>
    </source>
</evidence>
<proteinExistence type="inferred from homology"/>
<dbReference type="PANTHER" id="PTHR30486">
    <property type="entry name" value="TWITCHING MOTILITY PROTEIN PILT"/>
    <property type="match status" value="1"/>
</dbReference>